<accession>A0A844H727</accession>
<dbReference type="RefSeq" id="WP_155064789.1">
    <property type="nucleotide sequence ID" value="NZ_WMIF01000015.1"/>
</dbReference>
<keyword evidence="2" id="KW-1185">Reference proteome</keyword>
<comment type="caution">
    <text evidence="1">The sequence shown here is derived from an EMBL/GenBank/DDBJ whole genome shotgun (WGS) entry which is preliminary data.</text>
</comment>
<name>A0A844H727_9RHOB</name>
<dbReference type="EMBL" id="WMIF01000015">
    <property type="protein sequence ID" value="MTH35240.1"/>
    <property type="molecule type" value="Genomic_DNA"/>
</dbReference>
<reference evidence="1 2" key="1">
    <citation type="submission" date="2019-11" db="EMBL/GenBank/DDBJ databases">
        <authorList>
            <person name="Dong K."/>
        </authorList>
    </citation>
    <scope>NUCLEOTIDE SEQUENCE [LARGE SCALE GENOMIC DNA]</scope>
    <source>
        <strain evidence="1 2">JCM 17370</strain>
    </source>
</reference>
<gene>
    <name evidence="1" type="ORF">GL279_11575</name>
</gene>
<protein>
    <submittedName>
        <fullName evidence="1">Uncharacterized protein</fullName>
    </submittedName>
</protein>
<sequence>MTTLYAAAVRNFEAAASVLTALQSARIDLLDEARSAMVGRPKLGLTGGYNAITPAFGACLPDGMRYDILPGTDGETAIELRGAGLTWMTLEAPLPDSAEPATKCFIECIAGADTPLVADVFLRSFDEDGQVQDGGHREWRITRDALSLCCIELPEPDEGTSGHRVIIHLRHPPARLLLSGLAITLV</sequence>
<dbReference type="AlphaFoldDB" id="A0A844H727"/>
<evidence type="ECO:0000313" key="2">
    <source>
        <dbReference type="Proteomes" id="UP000442533"/>
    </source>
</evidence>
<organism evidence="1 2">
    <name type="scientific">Paracoccus limosus</name>
    <dbReference type="NCBI Taxonomy" id="913252"/>
    <lineage>
        <taxon>Bacteria</taxon>
        <taxon>Pseudomonadati</taxon>
        <taxon>Pseudomonadota</taxon>
        <taxon>Alphaproteobacteria</taxon>
        <taxon>Rhodobacterales</taxon>
        <taxon>Paracoccaceae</taxon>
        <taxon>Paracoccus</taxon>
    </lineage>
</organism>
<evidence type="ECO:0000313" key="1">
    <source>
        <dbReference type="EMBL" id="MTH35240.1"/>
    </source>
</evidence>
<proteinExistence type="predicted"/>
<dbReference type="OrthoDB" id="7770131at2"/>
<dbReference type="Proteomes" id="UP000442533">
    <property type="component" value="Unassembled WGS sequence"/>
</dbReference>